<dbReference type="GO" id="GO:0005634">
    <property type="term" value="C:nucleus"/>
    <property type="evidence" value="ECO:0007669"/>
    <property type="project" value="TreeGrafter"/>
</dbReference>
<feature type="compositionally biased region" description="Basic and acidic residues" evidence="5">
    <location>
        <begin position="81"/>
        <end position="114"/>
    </location>
</feature>
<proteinExistence type="predicted"/>
<dbReference type="PROSITE" id="PS00463">
    <property type="entry name" value="ZN2_CY6_FUNGAL_1"/>
    <property type="match status" value="1"/>
</dbReference>
<dbReference type="GO" id="GO:0000976">
    <property type="term" value="F:transcription cis-regulatory region binding"/>
    <property type="evidence" value="ECO:0007669"/>
    <property type="project" value="TreeGrafter"/>
</dbReference>
<evidence type="ECO:0000313" key="8">
    <source>
        <dbReference type="Proteomes" id="UP000191285"/>
    </source>
</evidence>
<evidence type="ECO:0000256" key="2">
    <source>
        <dbReference type="ARBA" id="ARBA00023125"/>
    </source>
</evidence>
<evidence type="ECO:0000259" key="6">
    <source>
        <dbReference type="PROSITE" id="PS50048"/>
    </source>
</evidence>
<evidence type="ECO:0000313" key="7">
    <source>
        <dbReference type="EMBL" id="OQE22431.1"/>
    </source>
</evidence>
<dbReference type="SUPFAM" id="SSF57701">
    <property type="entry name" value="Zn2/Cys6 DNA-binding domain"/>
    <property type="match status" value="1"/>
</dbReference>
<accession>A0A1V6T8H4</accession>
<dbReference type="PANTHER" id="PTHR37534">
    <property type="entry name" value="TRANSCRIPTIONAL ACTIVATOR PROTEIN UGA3"/>
    <property type="match status" value="1"/>
</dbReference>
<reference evidence="8" key="1">
    <citation type="journal article" date="2017" name="Nat. Microbiol.">
        <title>Global analysis of biosynthetic gene clusters reveals vast potential of secondary metabolite production in Penicillium species.</title>
        <authorList>
            <person name="Nielsen J.C."/>
            <person name="Grijseels S."/>
            <person name="Prigent S."/>
            <person name="Ji B."/>
            <person name="Dainat J."/>
            <person name="Nielsen K.F."/>
            <person name="Frisvad J.C."/>
            <person name="Workman M."/>
            <person name="Nielsen J."/>
        </authorList>
    </citation>
    <scope>NUCLEOTIDE SEQUENCE [LARGE SCALE GENOMIC DNA]</scope>
    <source>
        <strain evidence="8">IBT 24891</strain>
    </source>
</reference>
<dbReference type="PROSITE" id="PS50048">
    <property type="entry name" value="ZN2_CY6_FUNGAL_2"/>
    <property type="match status" value="1"/>
</dbReference>
<sequence length="603" mass="68786">MTTRQRYTTNPCEWCKSRHRKCDGKRPCSQCIKSKTQCESSTTNFKFKNGRRRRQALEFSPSQKWVDYNPSGQFSYIHTTKEANEDHKDAPDVSQKRHKEDSRYLLERNSRQSESETDVEAQTDTFHQDFSDTRSHSQPRRTDSVSQFSSTLSTVQTQGREPQFPLHSAYPQSRDRYPIGPLKGLSSTCTGDSYAALEEACLIRHFTENLAHWFDTCDRDRHFELMVPQRAIFCPVLRYAILTASAGHLARLMACRGKSSVDVIEVSGIKLPGLTMDTAVRYHDMCISFLLELSKDPNEQYNEDIITAATILRFYEQIDAPSIGIDSEAYLNTVQFIVQNQHNDSFYSYHTIQGPSRDLHLHSIPSTSLRHSAFLIALRQEIWSAFLNQRTFRLPVCSSNDYTRFDSANDFIWTNRILVWCADLLKFCFGEENLLSPTSRAARWAELKAFDIMWESHKPIDFKPLYFEEADPSSGRFFPAIWHQNPCQAVGAQHIELSRVLLAVSDPKLSRLGLAARSANLALEEELRHIVRRLVGLALSNPKCPVVFVDAAVGISVCGEYLTDPAEQTAILEFLADLEFNHAWPTSATAAALREAWQTRLVS</sequence>
<dbReference type="GO" id="GO:0008270">
    <property type="term" value="F:zinc ion binding"/>
    <property type="evidence" value="ECO:0007669"/>
    <property type="project" value="InterPro"/>
</dbReference>
<feature type="domain" description="Zn(2)-C6 fungal-type" evidence="6">
    <location>
        <begin position="11"/>
        <end position="38"/>
    </location>
</feature>
<feature type="compositionally biased region" description="Basic and acidic residues" evidence="5">
    <location>
        <begin position="126"/>
        <end position="143"/>
    </location>
</feature>
<protein>
    <recommendedName>
        <fullName evidence="6">Zn(2)-C6 fungal-type domain-containing protein</fullName>
    </recommendedName>
</protein>
<name>A0A1V6T8H4_9EURO</name>
<dbReference type="PANTHER" id="PTHR37534:SF2">
    <property type="entry name" value="N-ACETYLTRANSFERASE DOMAIN-CONTAINING PROTEIN"/>
    <property type="match status" value="1"/>
</dbReference>
<keyword evidence="4" id="KW-0539">Nucleus</keyword>
<evidence type="ECO:0000256" key="3">
    <source>
        <dbReference type="ARBA" id="ARBA00023163"/>
    </source>
</evidence>
<dbReference type="AlphaFoldDB" id="A0A1V6T8H4"/>
<feature type="compositionally biased region" description="Polar residues" evidence="5">
    <location>
        <begin position="144"/>
        <end position="160"/>
    </location>
</feature>
<dbReference type="Pfam" id="PF00172">
    <property type="entry name" value="Zn_clus"/>
    <property type="match status" value="1"/>
</dbReference>
<dbReference type="Gene3D" id="4.10.240.10">
    <property type="entry name" value="Zn(2)-C6 fungal-type DNA-binding domain"/>
    <property type="match status" value="1"/>
</dbReference>
<dbReference type="OrthoDB" id="407832at2759"/>
<dbReference type="GO" id="GO:0045944">
    <property type="term" value="P:positive regulation of transcription by RNA polymerase II"/>
    <property type="evidence" value="ECO:0007669"/>
    <property type="project" value="TreeGrafter"/>
</dbReference>
<comment type="caution">
    <text evidence="7">The sequence shown here is derived from an EMBL/GenBank/DDBJ whole genome shotgun (WGS) entry which is preliminary data.</text>
</comment>
<organism evidence="7 8">
    <name type="scientific">Penicillium steckii</name>
    <dbReference type="NCBI Taxonomy" id="303698"/>
    <lineage>
        <taxon>Eukaryota</taxon>
        <taxon>Fungi</taxon>
        <taxon>Dikarya</taxon>
        <taxon>Ascomycota</taxon>
        <taxon>Pezizomycotina</taxon>
        <taxon>Eurotiomycetes</taxon>
        <taxon>Eurotiomycetidae</taxon>
        <taxon>Eurotiales</taxon>
        <taxon>Aspergillaceae</taxon>
        <taxon>Penicillium</taxon>
    </lineage>
</organism>
<dbReference type="GO" id="GO:0000981">
    <property type="term" value="F:DNA-binding transcription factor activity, RNA polymerase II-specific"/>
    <property type="evidence" value="ECO:0007669"/>
    <property type="project" value="InterPro"/>
</dbReference>
<dbReference type="Proteomes" id="UP000191285">
    <property type="component" value="Unassembled WGS sequence"/>
</dbReference>
<keyword evidence="1" id="KW-0805">Transcription regulation</keyword>
<dbReference type="EMBL" id="MLKD01000010">
    <property type="protein sequence ID" value="OQE22431.1"/>
    <property type="molecule type" value="Genomic_DNA"/>
</dbReference>
<dbReference type="SMART" id="SM00066">
    <property type="entry name" value="GAL4"/>
    <property type="match status" value="1"/>
</dbReference>
<keyword evidence="2" id="KW-0238">DNA-binding</keyword>
<feature type="region of interest" description="Disordered" evidence="5">
    <location>
        <begin position="81"/>
        <end position="177"/>
    </location>
</feature>
<dbReference type="CDD" id="cd00067">
    <property type="entry name" value="GAL4"/>
    <property type="match status" value="1"/>
</dbReference>
<keyword evidence="8" id="KW-1185">Reference proteome</keyword>
<evidence type="ECO:0000256" key="1">
    <source>
        <dbReference type="ARBA" id="ARBA00023015"/>
    </source>
</evidence>
<keyword evidence="3" id="KW-0804">Transcription</keyword>
<gene>
    <name evidence="7" type="ORF">PENSTE_c010G04801</name>
</gene>
<evidence type="ECO:0000256" key="4">
    <source>
        <dbReference type="ARBA" id="ARBA00023242"/>
    </source>
</evidence>
<dbReference type="InterPro" id="IPR036864">
    <property type="entry name" value="Zn2-C6_fun-type_DNA-bd_sf"/>
</dbReference>
<evidence type="ECO:0000256" key="5">
    <source>
        <dbReference type="SAM" id="MobiDB-lite"/>
    </source>
</evidence>
<dbReference type="InterPro" id="IPR001138">
    <property type="entry name" value="Zn2Cys6_DnaBD"/>
</dbReference>